<dbReference type="InterPro" id="IPR050699">
    <property type="entry name" value="RNA-DNA_Helicase"/>
</dbReference>
<dbReference type="PANTHER" id="PTHR12131">
    <property type="entry name" value="ATP-DEPENDENT RNA AND DNA HELICASE"/>
    <property type="match status" value="1"/>
</dbReference>
<evidence type="ECO:0000313" key="6">
    <source>
        <dbReference type="EMBL" id="RXN15863.1"/>
    </source>
</evidence>
<dbReference type="InterPro" id="IPR027417">
    <property type="entry name" value="P-loop_NTPase"/>
</dbReference>
<comment type="caution">
    <text evidence="6">The sequence shown here is derived from an EMBL/GenBank/DDBJ whole genome shotgun (WGS) entry which is preliminary data.</text>
</comment>
<protein>
    <submittedName>
        <fullName evidence="6">Superkiller viralicidic activity 2-like 2</fullName>
    </submittedName>
</protein>
<accession>A0A498M7N4</accession>
<evidence type="ECO:0000256" key="3">
    <source>
        <dbReference type="ARBA" id="ARBA00022806"/>
    </source>
</evidence>
<dbReference type="GO" id="GO:0016787">
    <property type="term" value="F:hydrolase activity"/>
    <property type="evidence" value="ECO:0007669"/>
    <property type="project" value="UniProtKB-KW"/>
</dbReference>
<dbReference type="SUPFAM" id="SSF52540">
    <property type="entry name" value="P-loop containing nucleoside triphosphate hydrolases"/>
    <property type="match status" value="1"/>
</dbReference>
<dbReference type="GO" id="GO:0004386">
    <property type="term" value="F:helicase activity"/>
    <property type="evidence" value="ECO:0007669"/>
    <property type="project" value="UniProtKB-KW"/>
</dbReference>
<feature type="domain" description="Helicase ATP-binding" evidence="5">
    <location>
        <begin position="90"/>
        <end position="215"/>
    </location>
</feature>
<dbReference type="AlphaFoldDB" id="A0A498M7N4"/>
<reference evidence="6 7" key="1">
    <citation type="submission" date="2018-03" db="EMBL/GenBank/DDBJ databases">
        <title>Draft genome sequence of Rohu Carp (Labeo rohita).</title>
        <authorList>
            <person name="Das P."/>
            <person name="Kushwaha B."/>
            <person name="Joshi C.G."/>
            <person name="Kumar D."/>
            <person name="Nagpure N.S."/>
            <person name="Sahoo L."/>
            <person name="Das S.P."/>
            <person name="Bit A."/>
            <person name="Patnaik S."/>
            <person name="Meher P.K."/>
            <person name="Jayasankar P."/>
            <person name="Koringa P.G."/>
            <person name="Patel N.V."/>
            <person name="Hinsu A.T."/>
            <person name="Kumar R."/>
            <person name="Pandey M."/>
            <person name="Agarwal S."/>
            <person name="Srivastava S."/>
            <person name="Singh M."/>
            <person name="Iquebal M.A."/>
            <person name="Jaiswal S."/>
            <person name="Angadi U.B."/>
            <person name="Kumar N."/>
            <person name="Raza M."/>
            <person name="Shah T.M."/>
            <person name="Rai A."/>
            <person name="Jena J.K."/>
        </authorList>
    </citation>
    <scope>NUCLEOTIDE SEQUENCE [LARGE SCALE GENOMIC DNA]</scope>
    <source>
        <strain evidence="6">DASCIFA01</strain>
        <tissue evidence="6">Testis</tissue>
    </source>
</reference>
<dbReference type="GO" id="GO:0005524">
    <property type="term" value="F:ATP binding"/>
    <property type="evidence" value="ECO:0007669"/>
    <property type="project" value="UniProtKB-KW"/>
</dbReference>
<evidence type="ECO:0000256" key="4">
    <source>
        <dbReference type="ARBA" id="ARBA00022840"/>
    </source>
</evidence>
<dbReference type="InterPro" id="IPR011545">
    <property type="entry name" value="DEAD/DEAH_box_helicase_dom"/>
</dbReference>
<evidence type="ECO:0000256" key="2">
    <source>
        <dbReference type="ARBA" id="ARBA00022801"/>
    </source>
</evidence>
<organism evidence="6 7">
    <name type="scientific">Labeo rohita</name>
    <name type="common">Indian major carp</name>
    <name type="synonym">Cyprinus rohita</name>
    <dbReference type="NCBI Taxonomy" id="84645"/>
    <lineage>
        <taxon>Eukaryota</taxon>
        <taxon>Metazoa</taxon>
        <taxon>Chordata</taxon>
        <taxon>Craniata</taxon>
        <taxon>Vertebrata</taxon>
        <taxon>Euteleostomi</taxon>
        <taxon>Actinopterygii</taxon>
        <taxon>Neopterygii</taxon>
        <taxon>Teleostei</taxon>
        <taxon>Ostariophysi</taxon>
        <taxon>Cypriniformes</taxon>
        <taxon>Cyprinidae</taxon>
        <taxon>Labeoninae</taxon>
        <taxon>Labeonini</taxon>
        <taxon>Labeo</taxon>
    </lineage>
</organism>
<dbReference type="GO" id="GO:0000460">
    <property type="term" value="P:maturation of 5.8S rRNA"/>
    <property type="evidence" value="ECO:0007669"/>
    <property type="project" value="TreeGrafter"/>
</dbReference>
<dbReference type="GO" id="GO:0005634">
    <property type="term" value="C:nucleus"/>
    <property type="evidence" value="ECO:0007669"/>
    <property type="project" value="TreeGrafter"/>
</dbReference>
<keyword evidence="3" id="KW-0347">Helicase</keyword>
<sequence length="342" mass="38151">MADAFGDDLFSVFDEDQAGSSKKVTPKSAAQSGLSELMPKVKAEQVETVEGCTHEVVLPADEEYTPLKPRVGKAAKEYPFILDPFQREAILCIDNNQSVLVSAHTSAGKTVCAEYAIALALREKQRVIFTSPIKALSNQKYREMYEEFQDVGLMTGDVTINPTASCLVMTTEILRSMLYRGSEVMREVAWVIFDEIHYMRDSERGVVWEETIILLPDNPCHVVYTDYRPTPLQHYIFPAGGDGLHLVVDENGEFREDNFNTAMQVLRDAGDTGGNVGGKWDPKGRKGGTKGPSNVFKIVKMIMERNFQPVIIFSFSKKECEAYALQVAKLDFNTVAHARTDS</sequence>
<dbReference type="STRING" id="84645.A0A498M7N4"/>
<keyword evidence="1" id="KW-0547">Nucleotide-binding</keyword>
<keyword evidence="4" id="KW-0067">ATP-binding</keyword>
<proteinExistence type="evidence at protein level"/>
<evidence type="ECO:0007829" key="8">
    <source>
        <dbReference type="PeptideAtlas" id="A0A498M7N4"/>
    </source>
</evidence>
<dbReference type="PANTHER" id="PTHR12131:SF7">
    <property type="entry name" value="EXOSOME RNA HELICASE MTR4"/>
    <property type="match status" value="1"/>
</dbReference>
<keyword evidence="8" id="KW-1267">Proteomics identification</keyword>
<dbReference type="FunFam" id="3.40.50.300:FF:000083">
    <property type="entry name" value="ATP-dependent RNA helicase DOB1"/>
    <property type="match status" value="1"/>
</dbReference>
<keyword evidence="7" id="KW-1185">Reference proteome</keyword>
<name>A0A498M7N4_LABRO</name>
<gene>
    <name evidence="6" type="ORF">ROHU_027827</name>
</gene>
<dbReference type="InterPro" id="IPR014001">
    <property type="entry name" value="Helicase_ATP-bd"/>
</dbReference>
<evidence type="ECO:0000256" key="1">
    <source>
        <dbReference type="ARBA" id="ARBA00022741"/>
    </source>
</evidence>
<evidence type="ECO:0000259" key="5">
    <source>
        <dbReference type="PROSITE" id="PS51192"/>
    </source>
</evidence>
<dbReference type="Pfam" id="PF00270">
    <property type="entry name" value="DEAD"/>
    <property type="match status" value="1"/>
</dbReference>
<dbReference type="GO" id="GO:0003676">
    <property type="term" value="F:nucleic acid binding"/>
    <property type="evidence" value="ECO:0007669"/>
    <property type="project" value="InterPro"/>
</dbReference>
<dbReference type="Proteomes" id="UP000290572">
    <property type="component" value="Unassembled WGS sequence"/>
</dbReference>
<dbReference type="PROSITE" id="PS51192">
    <property type="entry name" value="HELICASE_ATP_BIND_1"/>
    <property type="match status" value="1"/>
</dbReference>
<keyword evidence="2" id="KW-0378">Hydrolase</keyword>
<evidence type="ECO:0000313" key="7">
    <source>
        <dbReference type="Proteomes" id="UP000290572"/>
    </source>
</evidence>
<dbReference type="EMBL" id="QBIY01012823">
    <property type="protein sequence ID" value="RXN15863.1"/>
    <property type="molecule type" value="Genomic_DNA"/>
</dbReference>
<dbReference type="SMART" id="SM00487">
    <property type="entry name" value="DEXDc"/>
    <property type="match status" value="1"/>
</dbReference>
<dbReference type="Gene3D" id="3.40.50.300">
    <property type="entry name" value="P-loop containing nucleotide triphosphate hydrolases"/>
    <property type="match status" value="2"/>
</dbReference>